<comment type="caution">
    <text evidence="1">The sequence shown here is derived from an EMBL/GenBank/DDBJ whole genome shotgun (WGS) entry which is preliminary data.</text>
</comment>
<accession>A0A9P8PET3</accession>
<evidence type="ECO:0000313" key="2">
    <source>
        <dbReference type="Proteomes" id="UP000769157"/>
    </source>
</evidence>
<organism evidence="1 2">
    <name type="scientific">Ogataea philodendri</name>
    <dbReference type="NCBI Taxonomy" id="1378263"/>
    <lineage>
        <taxon>Eukaryota</taxon>
        <taxon>Fungi</taxon>
        <taxon>Dikarya</taxon>
        <taxon>Ascomycota</taxon>
        <taxon>Saccharomycotina</taxon>
        <taxon>Pichiomycetes</taxon>
        <taxon>Pichiales</taxon>
        <taxon>Pichiaceae</taxon>
        <taxon>Ogataea</taxon>
    </lineage>
</organism>
<proteinExistence type="predicted"/>
<keyword evidence="2" id="KW-1185">Reference proteome</keyword>
<name>A0A9P8PET3_9ASCO</name>
<sequence>MSRNSSDPMMYNAYVDESATVRLRNFEFSKYASTLFLVDDAISSWIEWTDEIVSMMTQKIMYAITMENRRNASWYSRLASRGLLPNEMMNVSPSAAM</sequence>
<dbReference type="Proteomes" id="UP000769157">
    <property type="component" value="Unassembled WGS sequence"/>
</dbReference>
<evidence type="ECO:0000313" key="1">
    <source>
        <dbReference type="EMBL" id="KAH3670943.1"/>
    </source>
</evidence>
<dbReference type="RefSeq" id="XP_046064311.1">
    <property type="nucleotide sequence ID" value="XM_046207852.1"/>
</dbReference>
<dbReference type="AlphaFoldDB" id="A0A9P8PET3"/>
<dbReference type="GeneID" id="70232622"/>
<protein>
    <submittedName>
        <fullName evidence="1">Uncharacterized protein</fullName>
    </submittedName>
</protein>
<gene>
    <name evidence="1" type="ORF">OGAPHI_000654</name>
</gene>
<reference evidence="1" key="1">
    <citation type="journal article" date="2021" name="Open Biol.">
        <title>Shared evolutionary footprints suggest mitochondrial oxidative damage underlies multiple complex I losses in fungi.</title>
        <authorList>
            <person name="Schikora-Tamarit M.A."/>
            <person name="Marcet-Houben M."/>
            <person name="Nosek J."/>
            <person name="Gabaldon T."/>
        </authorList>
    </citation>
    <scope>NUCLEOTIDE SEQUENCE</scope>
    <source>
        <strain evidence="1">CBS6075</strain>
    </source>
</reference>
<dbReference type="EMBL" id="JAEUBE010000084">
    <property type="protein sequence ID" value="KAH3670943.1"/>
    <property type="molecule type" value="Genomic_DNA"/>
</dbReference>
<reference evidence="1" key="2">
    <citation type="submission" date="2021-01" db="EMBL/GenBank/DDBJ databases">
        <authorList>
            <person name="Schikora-Tamarit M.A."/>
        </authorList>
    </citation>
    <scope>NUCLEOTIDE SEQUENCE</scope>
    <source>
        <strain evidence="1">CBS6075</strain>
    </source>
</reference>